<reference evidence="1" key="2">
    <citation type="journal article" date="2020" name="Nat. Commun.">
        <title>Large-scale genome sequencing of mycorrhizal fungi provides insights into the early evolution of symbiotic traits.</title>
        <authorList>
            <person name="Miyauchi S."/>
            <person name="Kiss E."/>
            <person name="Kuo A."/>
            <person name="Drula E."/>
            <person name="Kohler A."/>
            <person name="Sanchez-Garcia M."/>
            <person name="Morin E."/>
            <person name="Andreopoulos B."/>
            <person name="Barry K.W."/>
            <person name="Bonito G."/>
            <person name="Buee M."/>
            <person name="Carver A."/>
            <person name="Chen C."/>
            <person name="Cichocki N."/>
            <person name="Clum A."/>
            <person name="Culley D."/>
            <person name="Crous P.W."/>
            <person name="Fauchery L."/>
            <person name="Girlanda M."/>
            <person name="Hayes R.D."/>
            <person name="Keri Z."/>
            <person name="LaButti K."/>
            <person name="Lipzen A."/>
            <person name="Lombard V."/>
            <person name="Magnuson J."/>
            <person name="Maillard F."/>
            <person name="Murat C."/>
            <person name="Nolan M."/>
            <person name="Ohm R.A."/>
            <person name="Pangilinan J."/>
            <person name="Pereira M.F."/>
            <person name="Perotto S."/>
            <person name="Peter M."/>
            <person name="Pfister S."/>
            <person name="Riley R."/>
            <person name="Sitrit Y."/>
            <person name="Stielow J.B."/>
            <person name="Szollosi G."/>
            <person name="Zifcakova L."/>
            <person name="Stursova M."/>
            <person name="Spatafora J.W."/>
            <person name="Tedersoo L."/>
            <person name="Vaario L.M."/>
            <person name="Yamada A."/>
            <person name="Yan M."/>
            <person name="Wang P."/>
            <person name="Xu J."/>
            <person name="Bruns T."/>
            <person name="Baldrian P."/>
            <person name="Vilgalys R."/>
            <person name="Dunand C."/>
            <person name="Henrissat B."/>
            <person name="Grigoriev I.V."/>
            <person name="Hibbett D."/>
            <person name="Nagy L.G."/>
            <person name="Martin F.M."/>
        </authorList>
    </citation>
    <scope>NUCLEOTIDE SEQUENCE</scope>
    <source>
        <strain evidence="1">P2</strain>
    </source>
</reference>
<name>A0ACB6Z7C7_THEGA</name>
<comment type="caution">
    <text evidence="1">The sequence shown here is derived from an EMBL/GenBank/DDBJ whole genome shotgun (WGS) entry which is preliminary data.</text>
</comment>
<accession>A0ACB6Z7C7</accession>
<sequence>MSETGTVHAHPPAVKVGGRRLSASKPKHNPHNVNDQLHTEANFQVDEDSGPIDYPRPGPPPGFVRRVNMETPFDSTSDSLEAPNPFSHVHNQYEEESPKTEKKNHHHMMNDLEKLSRVPSNWESKQPTRDHIAQNNPKRIDQPAGKGL</sequence>
<keyword evidence="2" id="KW-1185">Reference proteome</keyword>
<proteinExistence type="predicted"/>
<gene>
    <name evidence="1" type="ORF">BDM02DRAFT_569152</name>
</gene>
<dbReference type="Proteomes" id="UP000886501">
    <property type="component" value="Unassembled WGS sequence"/>
</dbReference>
<dbReference type="EMBL" id="MU118090">
    <property type="protein sequence ID" value="KAF9645449.1"/>
    <property type="molecule type" value="Genomic_DNA"/>
</dbReference>
<protein>
    <submittedName>
        <fullName evidence="1">Uncharacterized protein</fullName>
    </submittedName>
</protein>
<organism evidence="1 2">
    <name type="scientific">Thelephora ganbajun</name>
    <name type="common">Ganba fungus</name>
    <dbReference type="NCBI Taxonomy" id="370292"/>
    <lineage>
        <taxon>Eukaryota</taxon>
        <taxon>Fungi</taxon>
        <taxon>Dikarya</taxon>
        <taxon>Basidiomycota</taxon>
        <taxon>Agaricomycotina</taxon>
        <taxon>Agaricomycetes</taxon>
        <taxon>Thelephorales</taxon>
        <taxon>Thelephoraceae</taxon>
        <taxon>Thelephora</taxon>
    </lineage>
</organism>
<evidence type="ECO:0000313" key="1">
    <source>
        <dbReference type="EMBL" id="KAF9645449.1"/>
    </source>
</evidence>
<reference evidence="1" key="1">
    <citation type="submission" date="2019-10" db="EMBL/GenBank/DDBJ databases">
        <authorList>
            <consortium name="DOE Joint Genome Institute"/>
            <person name="Kuo A."/>
            <person name="Miyauchi S."/>
            <person name="Kiss E."/>
            <person name="Drula E."/>
            <person name="Kohler A."/>
            <person name="Sanchez-Garcia M."/>
            <person name="Andreopoulos B."/>
            <person name="Barry K.W."/>
            <person name="Bonito G."/>
            <person name="Buee M."/>
            <person name="Carver A."/>
            <person name="Chen C."/>
            <person name="Cichocki N."/>
            <person name="Clum A."/>
            <person name="Culley D."/>
            <person name="Crous P.W."/>
            <person name="Fauchery L."/>
            <person name="Girlanda M."/>
            <person name="Hayes R."/>
            <person name="Keri Z."/>
            <person name="Labutti K."/>
            <person name="Lipzen A."/>
            <person name="Lombard V."/>
            <person name="Magnuson J."/>
            <person name="Maillard F."/>
            <person name="Morin E."/>
            <person name="Murat C."/>
            <person name="Nolan M."/>
            <person name="Ohm R."/>
            <person name="Pangilinan J."/>
            <person name="Pereira M."/>
            <person name="Perotto S."/>
            <person name="Peter M."/>
            <person name="Riley R."/>
            <person name="Sitrit Y."/>
            <person name="Stielow B."/>
            <person name="Szollosi G."/>
            <person name="Zifcakova L."/>
            <person name="Stursova M."/>
            <person name="Spatafora J.W."/>
            <person name="Tedersoo L."/>
            <person name="Vaario L.-M."/>
            <person name="Yamada A."/>
            <person name="Yan M."/>
            <person name="Wang P."/>
            <person name="Xu J."/>
            <person name="Bruns T."/>
            <person name="Baldrian P."/>
            <person name="Vilgalys R."/>
            <person name="Henrissat B."/>
            <person name="Grigoriev I.V."/>
            <person name="Hibbett D."/>
            <person name="Nagy L.G."/>
            <person name="Martin F.M."/>
        </authorList>
    </citation>
    <scope>NUCLEOTIDE SEQUENCE</scope>
    <source>
        <strain evidence="1">P2</strain>
    </source>
</reference>
<evidence type="ECO:0000313" key="2">
    <source>
        <dbReference type="Proteomes" id="UP000886501"/>
    </source>
</evidence>